<dbReference type="InterPro" id="IPR001155">
    <property type="entry name" value="OxRdtase_FMN_N"/>
</dbReference>
<dbReference type="EMBL" id="CAJRAY010000026">
    <property type="protein sequence ID" value="CAG5082882.1"/>
    <property type="molecule type" value="Genomic_DNA"/>
</dbReference>
<dbReference type="EC" id="1.6.99.1" evidence="2"/>
<dbReference type="PANTHER" id="PTHR22893:SF91">
    <property type="entry name" value="NADPH DEHYDROGENASE 2-RELATED"/>
    <property type="match status" value="1"/>
</dbReference>
<dbReference type="SUPFAM" id="SSF51395">
    <property type="entry name" value="FMN-linked oxidoreductases"/>
    <property type="match status" value="1"/>
</dbReference>
<dbReference type="Gene3D" id="3.20.20.70">
    <property type="entry name" value="Aldolase class I"/>
    <property type="match status" value="1"/>
</dbReference>
<evidence type="ECO:0000313" key="3">
    <source>
        <dbReference type="Proteomes" id="UP000681526"/>
    </source>
</evidence>
<organism evidence="2 3">
    <name type="scientific">Thermobacillus xylanilyticus</name>
    <dbReference type="NCBI Taxonomy" id="76633"/>
    <lineage>
        <taxon>Bacteria</taxon>
        <taxon>Bacillati</taxon>
        <taxon>Bacillota</taxon>
        <taxon>Bacilli</taxon>
        <taxon>Bacillales</taxon>
        <taxon>Paenibacillaceae</taxon>
        <taxon>Thermobacillus</taxon>
    </lineage>
</organism>
<gene>
    <name evidence="2" type="primary">txxe 945</name>
    <name evidence="2" type="ORF">TXXE_06495</name>
</gene>
<reference evidence="2 3" key="1">
    <citation type="submission" date="2021-04" db="EMBL/GenBank/DDBJ databases">
        <authorList>
            <person name="Rakotoarivonina H."/>
        </authorList>
    </citation>
    <scope>NUCLEOTIDE SEQUENCE [LARGE SCALE GENOMIC DNA]</scope>
    <source>
        <strain evidence="2 3">XE</strain>
    </source>
</reference>
<protein>
    <submittedName>
        <fullName evidence="2">NADH:flavin oxidoreductase/NADH oxidase</fullName>
        <ecNumber evidence="2">1.6.99.1</ecNumber>
    </submittedName>
</protein>
<dbReference type="Proteomes" id="UP000681526">
    <property type="component" value="Unassembled WGS sequence"/>
</dbReference>
<dbReference type="InterPro" id="IPR045247">
    <property type="entry name" value="Oye-like"/>
</dbReference>
<feature type="domain" description="NADH:flavin oxidoreductase/NADH oxidase N-terminal" evidence="1">
    <location>
        <begin position="7"/>
        <end position="223"/>
    </location>
</feature>
<keyword evidence="3" id="KW-1185">Reference proteome</keyword>
<evidence type="ECO:0000313" key="2">
    <source>
        <dbReference type="EMBL" id="CAG5082882.1"/>
    </source>
</evidence>
<dbReference type="GO" id="GO:0003959">
    <property type="term" value="F:NADPH dehydrogenase activity"/>
    <property type="evidence" value="ECO:0007669"/>
    <property type="project" value="UniProtKB-EC"/>
</dbReference>
<sequence>MQSYAHLFAPYRLGPLSLPNRIALAPMTRTSAEPSGLANDRMVRYYTRFAEGGFGLLITEGAYPDLAHSQAYENQPGIADEEQAASWRPVVEAVHRAGGRIICQLMHAGALVQYNRFVREAIAPSAVKPKGRQLEEHGGSGEFAVPREMTREEIDAVISGFAAAARRAKQVGFDGVEVHAANGYLLDQFLSEGINLRTDEYGGPAANRVRLTVQVLEAIRHAADRTSSSACAFPRAR</sequence>
<evidence type="ECO:0000259" key="1">
    <source>
        <dbReference type="Pfam" id="PF00724"/>
    </source>
</evidence>
<name>A0ABM8V2F9_THEXY</name>
<dbReference type="Pfam" id="PF00724">
    <property type="entry name" value="Oxidored_FMN"/>
    <property type="match status" value="1"/>
</dbReference>
<proteinExistence type="predicted"/>
<dbReference type="PANTHER" id="PTHR22893">
    <property type="entry name" value="NADH OXIDOREDUCTASE-RELATED"/>
    <property type="match status" value="1"/>
</dbReference>
<comment type="caution">
    <text evidence="2">The sequence shown here is derived from an EMBL/GenBank/DDBJ whole genome shotgun (WGS) entry which is preliminary data.</text>
</comment>
<dbReference type="RefSeq" id="WP_342344830.1">
    <property type="nucleotide sequence ID" value="NZ_CAJRAY010000026.1"/>
</dbReference>
<accession>A0ABM8V2F9</accession>
<keyword evidence="2" id="KW-0560">Oxidoreductase</keyword>
<dbReference type="InterPro" id="IPR013785">
    <property type="entry name" value="Aldolase_TIM"/>
</dbReference>